<dbReference type="EMBL" id="VSWC01000200">
    <property type="protein sequence ID" value="KAA1063988.1"/>
    <property type="molecule type" value="Genomic_DNA"/>
</dbReference>
<accession>A0A5B0LK25</accession>
<evidence type="ECO:0000313" key="2">
    <source>
        <dbReference type="EMBL" id="KAA1063988.1"/>
    </source>
</evidence>
<keyword evidence="3" id="KW-1185">Reference proteome</keyword>
<name>A0A5B0LK25_PUCGR</name>
<proteinExistence type="predicted"/>
<sequence length="208" mass="23355">MVSNQVPSSLYDSHKILKFTPNPLQTTPESSNLPDHDPVPRTLKILAPMALLPLFTCHVWAYFTPILPEFSLAMDIILGISRCKSIFRSSLLVLASSAQPDQHKSLHSKESHPSSAKENIKSDRLFVNLVRHLALRTDPFQALPVETLAPMPIKEVKNQDVWKQNPNELSPTEDHFSSPWSDKSPQNQDQNMPTNPIIDGSPEDVFTD</sequence>
<gene>
    <name evidence="2" type="ORF">PGT21_000917</name>
</gene>
<feature type="region of interest" description="Disordered" evidence="1">
    <location>
        <begin position="159"/>
        <end position="208"/>
    </location>
</feature>
<organism evidence="2 3">
    <name type="scientific">Puccinia graminis f. sp. tritici</name>
    <dbReference type="NCBI Taxonomy" id="56615"/>
    <lineage>
        <taxon>Eukaryota</taxon>
        <taxon>Fungi</taxon>
        <taxon>Dikarya</taxon>
        <taxon>Basidiomycota</taxon>
        <taxon>Pucciniomycotina</taxon>
        <taxon>Pucciniomycetes</taxon>
        <taxon>Pucciniales</taxon>
        <taxon>Pucciniaceae</taxon>
        <taxon>Puccinia</taxon>
    </lineage>
</organism>
<feature type="compositionally biased region" description="Polar residues" evidence="1">
    <location>
        <begin position="178"/>
        <end position="194"/>
    </location>
</feature>
<reference evidence="2 3" key="1">
    <citation type="submission" date="2019-05" db="EMBL/GenBank/DDBJ databases">
        <title>Emergence of the Ug99 lineage of the wheat stem rust pathogen through somatic hybridization.</title>
        <authorList>
            <person name="Li F."/>
            <person name="Upadhyaya N.M."/>
            <person name="Sperschneider J."/>
            <person name="Matny O."/>
            <person name="Nguyen-Phuc H."/>
            <person name="Mago R."/>
            <person name="Raley C."/>
            <person name="Miller M.E."/>
            <person name="Silverstein K.A.T."/>
            <person name="Henningsen E."/>
            <person name="Hirsch C.D."/>
            <person name="Visser B."/>
            <person name="Pretorius Z.A."/>
            <person name="Steffenson B.J."/>
            <person name="Schwessinger B."/>
            <person name="Dodds P.N."/>
            <person name="Figueroa M."/>
        </authorList>
    </citation>
    <scope>NUCLEOTIDE SEQUENCE [LARGE SCALE GENOMIC DNA]</scope>
    <source>
        <strain evidence="2">21-0</strain>
    </source>
</reference>
<evidence type="ECO:0000256" key="1">
    <source>
        <dbReference type="SAM" id="MobiDB-lite"/>
    </source>
</evidence>
<evidence type="ECO:0000313" key="3">
    <source>
        <dbReference type="Proteomes" id="UP000324748"/>
    </source>
</evidence>
<feature type="compositionally biased region" description="Polar residues" evidence="1">
    <location>
        <begin position="161"/>
        <end position="170"/>
    </location>
</feature>
<comment type="caution">
    <text evidence="2">The sequence shown here is derived from an EMBL/GenBank/DDBJ whole genome shotgun (WGS) entry which is preliminary data.</text>
</comment>
<dbReference type="Proteomes" id="UP000324748">
    <property type="component" value="Unassembled WGS sequence"/>
</dbReference>
<protein>
    <submittedName>
        <fullName evidence="2">Uncharacterized protein</fullName>
    </submittedName>
</protein>
<dbReference type="AlphaFoldDB" id="A0A5B0LK25"/>